<dbReference type="Proteomes" id="UP000275078">
    <property type="component" value="Unassembled WGS sequence"/>
</dbReference>
<dbReference type="GO" id="GO:0044211">
    <property type="term" value="P:CTP salvage"/>
    <property type="evidence" value="ECO:0007669"/>
    <property type="project" value="UniProtKB-UniPathway"/>
</dbReference>
<dbReference type="Pfam" id="PF00485">
    <property type="entry name" value="PRK"/>
    <property type="match status" value="1"/>
</dbReference>
<evidence type="ECO:0000256" key="2">
    <source>
        <dbReference type="ARBA" id="ARBA00022679"/>
    </source>
</evidence>
<dbReference type="STRING" id="1160509.A0A3N4HYR3"/>
<dbReference type="AlphaFoldDB" id="A0A3N4HYR3"/>
<dbReference type="InterPro" id="IPR000836">
    <property type="entry name" value="PRTase_dom"/>
</dbReference>
<keyword evidence="4 5" id="KW-0418">Kinase</keyword>
<dbReference type="Gene3D" id="3.40.50.2020">
    <property type="match status" value="1"/>
</dbReference>
<dbReference type="UniPathway" id="UPA00574">
    <property type="reaction ID" value="UER00637"/>
</dbReference>
<dbReference type="SUPFAM" id="SSF52540">
    <property type="entry name" value="P-loop containing nucleoside triphosphate hydrolases"/>
    <property type="match status" value="1"/>
</dbReference>
<evidence type="ECO:0000313" key="9">
    <source>
        <dbReference type="Proteomes" id="UP000275078"/>
    </source>
</evidence>
<evidence type="ECO:0000313" key="8">
    <source>
        <dbReference type="EMBL" id="RPA77000.1"/>
    </source>
</evidence>
<reference evidence="8 9" key="1">
    <citation type="journal article" date="2018" name="Nat. Ecol. Evol.">
        <title>Pezizomycetes genomes reveal the molecular basis of ectomycorrhizal truffle lifestyle.</title>
        <authorList>
            <person name="Murat C."/>
            <person name="Payen T."/>
            <person name="Noel B."/>
            <person name="Kuo A."/>
            <person name="Morin E."/>
            <person name="Chen J."/>
            <person name="Kohler A."/>
            <person name="Krizsan K."/>
            <person name="Balestrini R."/>
            <person name="Da Silva C."/>
            <person name="Montanini B."/>
            <person name="Hainaut M."/>
            <person name="Levati E."/>
            <person name="Barry K.W."/>
            <person name="Belfiori B."/>
            <person name="Cichocki N."/>
            <person name="Clum A."/>
            <person name="Dockter R.B."/>
            <person name="Fauchery L."/>
            <person name="Guy J."/>
            <person name="Iotti M."/>
            <person name="Le Tacon F."/>
            <person name="Lindquist E.A."/>
            <person name="Lipzen A."/>
            <person name="Malagnac F."/>
            <person name="Mello A."/>
            <person name="Molinier V."/>
            <person name="Miyauchi S."/>
            <person name="Poulain J."/>
            <person name="Riccioni C."/>
            <person name="Rubini A."/>
            <person name="Sitrit Y."/>
            <person name="Splivallo R."/>
            <person name="Traeger S."/>
            <person name="Wang M."/>
            <person name="Zifcakova L."/>
            <person name="Wipf D."/>
            <person name="Zambonelli A."/>
            <person name="Paolocci F."/>
            <person name="Nowrousian M."/>
            <person name="Ottonello S."/>
            <person name="Baldrian P."/>
            <person name="Spatafora J.W."/>
            <person name="Henrissat B."/>
            <person name="Nagy L.G."/>
            <person name="Aury J.M."/>
            <person name="Wincker P."/>
            <person name="Grigoriev I.V."/>
            <person name="Bonfante P."/>
            <person name="Martin F.M."/>
        </authorList>
    </citation>
    <scope>NUCLEOTIDE SEQUENCE [LARGE SCALE GENOMIC DNA]</scope>
    <source>
        <strain evidence="8 9">RN42</strain>
    </source>
</reference>
<dbReference type="NCBIfam" id="NF004018">
    <property type="entry name" value="PRK05480.1"/>
    <property type="match status" value="1"/>
</dbReference>
<dbReference type="FunFam" id="3.40.50.300:FF:002070">
    <property type="entry name" value="Uridine kinase"/>
    <property type="match status" value="1"/>
</dbReference>
<dbReference type="InterPro" id="IPR000764">
    <property type="entry name" value="Uridine_kinase-like"/>
</dbReference>
<dbReference type="GO" id="GO:0043771">
    <property type="term" value="F:cytidine kinase activity"/>
    <property type="evidence" value="ECO:0007669"/>
    <property type="project" value="RHEA"/>
</dbReference>
<feature type="domain" description="Phosphoribulokinase/uridine kinase" evidence="6">
    <location>
        <begin position="14"/>
        <end position="201"/>
    </location>
</feature>
<dbReference type="NCBIfam" id="TIGR00235">
    <property type="entry name" value="udk"/>
    <property type="match status" value="1"/>
</dbReference>
<evidence type="ECO:0000256" key="3">
    <source>
        <dbReference type="ARBA" id="ARBA00022741"/>
    </source>
</evidence>
<proteinExistence type="inferred from homology"/>
<dbReference type="GO" id="GO:0005524">
    <property type="term" value="F:ATP binding"/>
    <property type="evidence" value="ECO:0007669"/>
    <property type="project" value="UniProtKB-KW"/>
</dbReference>
<evidence type="ECO:0000259" key="7">
    <source>
        <dbReference type="Pfam" id="PF14681"/>
    </source>
</evidence>
<dbReference type="GO" id="GO:0044206">
    <property type="term" value="P:UMP salvage"/>
    <property type="evidence" value="ECO:0007669"/>
    <property type="project" value="UniProtKB-UniPathway"/>
</dbReference>
<dbReference type="UniPathway" id="UPA00579">
    <property type="reaction ID" value="UER00640"/>
</dbReference>
<dbReference type="InterPro" id="IPR006083">
    <property type="entry name" value="PRK/URK"/>
</dbReference>
<dbReference type="EMBL" id="ML119733">
    <property type="protein sequence ID" value="RPA77000.1"/>
    <property type="molecule type" value="Genomic_DNA"/>
</dbReference>
<dbReference type="Gene3D" id="3.40.50.300">
    <property type="entry name" value="P-loop containing nucleotide triphosphate hydrolases"/>
    <property type="match status" value="1"/>
</dbReference>
<gene>
    <name evidence="8" type="ORF">BJ508DRAFT_417323</name>
</gene>
<dbReference type="InterPro" id="IPR029057">
    <property type="entry name" value="PRTase-like"/>
</dbReference>
<accession>A0A3N4HYR3</accession>
<comment type="catalytic activity">
    <reaction evidence="5">
        <text>cytidine + ATP = CMP + ADP + H(+)</text>
        <dbReference type="Rhea" id="RHEA:24674"/>
        <dbReference type="ChEBI" id="CHEBI:15378"/>
        <dbReference type="ChEBI" id="CHEBI:17562"/>
        <dbReference type="ChEBI" id="CHEBI:30616"/>
        <dbReference type="ChEBI" id="CHEBI:60377"/>
        <dbReference type="ChEBI" id="CHEBI:456216"/>
        <dbReference type="EC" id="2.7.1.48"/>
    </reaction>
</comment>
<comment type="catalytic activity">
    <reaction evidence="5">
        <text>uridine + ATP = UMP + ADP + H(+)</text>
        <dbReference type="Rhea" id="RHEA:16825"/>
        <dbReference type="ChEBI" id="CHEBI:15378"/>
        <dbReference type="ChEBI" id="CHEBI:16704"/>
        <dbReference type="ChEBI" id="CHEBI:30616"/>
        <dbReference type="ChEBI" id="CHEBI:57865"/>
        <dbReference type="ChEBI" id="CHEBI:456216"/>
        <dbReference type="EC" id="2.7.1.48"/>
    </reaction>
</comment>
<dbReference type="EC" id="2.7.1.48" evidence="5"/>
<evidence type="ECO:0000259" key="6">
    <source>
        <dbReference type="Pfam" id="PF00485"/>
    </source>
</evidence>
<organism evidence="8 9">
    <name type="scientific">Ascobolus immersus RN42</name>
    <dbReference type="NCBI Taxonomy" id="1160509"/>
    <lineage>
        <taxon>Eukaryota</taxon>
        <taxon>Fungi</taxon>
        <taxon>Dikarya</taxon>
        <taxon>Ascomycota</taxon>
        <taxon>Pezizomycotina</taxon>
        <taxon>Pezizomycetes</taxon>
        <taxon>Pezizales</taxon>
        <taxon>Ascobolaceae</taxon>
        <taxon>Ascobolus</taxon>
    </lineage>
</organism>
<keyword evidence="9" id="KW-1185">Reference proteome</keyword>
<evidence type="ECO:0000256" key="1">
    <source>
        <dbReference type="ARBA" id="ARBA00004690"/>
    </source>
</evidence>
<comment type="pathway">
    <text evidence="5">Pyrimidine metabolism; CTP biosynthesis via salvage pathway; CTP from cytidine: step 1/3.</text>
</comment>
<keyword evidence="3 5" id="KW-0547">Nucleotide-binding</keyword>
<dbReference type="Pfam" id="PF14681">
    <property type="entry name" value="UPRTase"/>
    <property type="match status" value="1"/>
</dbReference>
<keyword evidence="2 5" id="KW-0808">Transferase</keyword>
<comment type="pathway">
    <text evidence="1 5">Pyrimidine metabolism; UMP biosynthesis via salvage pathway; UMP from uridine: step 1/1.</text>
</comment>
<sequence length="444" mass="49621">MSIRYTPPWQDTHIIGIAGSSGSGKTSLAVRIVSSLNLPWVVILSMDSFYKPLSPEQREQAFRNEFDFDSPDAIDFDILVEKLRDIKAGRKAEIPIYSFEKHNREPGTTTIYSCHVLVLEGIFALQDPRVLELLDMKIFVETDKDVCLARRLARDVKHRGRDVEGAMKQWTGFVKPNFEKFVEPQKKNADVLIPRGLDNTVAINMVIRHIKRALLTKSRKHVSELDLLGKSIADEPMSKNIICLPDAPQLKAILTIIHNNDTSREDFIFYFDRLSAFLIETAMNELPCTPKYITTAYDLPYSGLTPAASVSAVVVLRSGGTLETGLRRVVPDVRVGRILIQSNFRTGEPELHYQKLVPESALKSDYVLLLDPQMVSGASALMAVRVLVDYGVDEERIIFVSVLASRVGLGRLSRAFPKVKAVVASVGTGGEWGGRWIDGRYFGC</sequence>
<dbReference type="OrthoDB" id="738517at2759"/>
<comment type="similarity">
    <text evidence="5">Belongs to the uridine kinase family.</text>
</comment>
<dbReference type="InterPro" id="IPR027417">
    <property type="entry name" value="P-loop_NTPase"/>
</dbReference>
<feature type="domain" description="Phosphoribosyltransferase" evidence="7">
    <location>
        <begin position="245"/>
        <end position="426"/>
    </location>
</feature>
<dbReference type="PANTHER" id="PTHR10285">
    <property type="entry name" value="URIDINE KINASE"/>
    <property type="match status" value="1"/>
</dbReference>
<dbReference type="CDD" id="cd02023">
    <property type="entry name" value="UMPK"/>
    <property type="match status" value="1"/>
</dbReference>
<dbReference type="SUPFAM" id="SSF53271">
    <property type="entry name" value="PRTase-like"/>
    <property type="match status" value="1"/>
</dbReference>
<evidence type="ECO:0000256" key="5">
    <source>
        <dbReference type="RuleBase" id="RU003825"/>
    </source>
</evidence>
<name>A0A3N4HYR3_ASCIM</name>
<protein>
    <recommendedName>
        <fullName evidence="5">Uridine kinase</fullName>
        <ecNumber evidence="5">2.7.1.48</ecNumber>
    </recommendedName>
</protein>
<dbReference type="PRINTS" id="PR00988">
    <property type="entry name" value="URIDINKINASE"/>
</dbReference>
<keyword evidence="5" id="KW-0067">ATP-binding</keyword>
<evidence type="ECO:0000256" key="4">
    <source>
        <dbReference type="ARBA" id="ARBA00022777"/>
    </source>
</evidence>
<dbReference type="GO" id="GO:0004849">
    <property type="term" value="F:uridine kinase activity"/>
    <property type="evidence" value="ECO:0007669"/>
    <property type="project" value="UniProtKB-EC"/>
</dbReference>
<dbReference type="CDD" id="cd06223">
    <property type="entry name" value="PRTases_typeI"/>
    <property type="match status" value="1"/>
</dbReference>